<organism evidence="8 9">
    <name type="scientific">Strongyloides stercoralis</name>
    <name type="common">Threadworm</name>
    <dbReference type="NCBI Taxonomy" id="6248"/>
    <lineage>
        <taxon>Eukaryota</taxon>
        <taxon>Metazoa</taxon>
        <taxon>Ecdysozoa</taxon>
        <taxon>Nematoda</taxon>
        <taxon>Chromadorea</taxon>
        <taxon>Rhabditida</taxon>
        <taxon>Tylenchina</taxon>
        <taxon>Panagrolaimomorpha</taxon>
        <taxon>Strongyloidoidea</taxon>
        <taxon>Strongyloididae</taxon>
        <taxon>Strongyloides</taxon>
    </lineage>
</organism>
<comment type="subcellular location">
    <subcellularLocation>
        <location evidence="1">Nucleus</location>
    </subcellularLocation>
</comment>
<evidence type="ECO:0000256" key="2">
    <source>
        <dbReference type="ARBA" id="ARBA00009368"/>
    </source>
</evidence>
<feature type="compositionally biased region" description="Polar residues" evidence="6">
    <location>
        <begin position="1"/>
        <end position="10"/>
    </location>
</feature>
<sequence>IIKITSSSMERTGYQKRNSKVNETPEDALEWESHFIIRFPEDVAKKVDKIIDNDGPNGNEIAINFDPDNRHAHVQVENDVLAAKILDLPCITEVMKTVNKETLYKVTDLSQIIICEHKNQDNQNTNFQRLLELTKSRRGKLFSHPDGLTPPMKSARKRMFRKTKKNKYVDAPDVEKEVRRLLREDLESISSEYILLNKDNDINNLKNSNNKSLEKGDNSNTL</sequence>
<keyword evidence="4" id="KW-0804">Transcription</keyword>
<name>A0AAF5CX72_STRER</name>
<dbReference type="GO" id="GO:0051123">
    <property type="term" value="P:RNA polymerase II preinitiation complex assembly"/>
    <property type="evidence" value="ECO:0007669"/>
    <property type="project" value="TreeGrafter"/>
</dbReference>
<dbReference type="SMART" id="SM01370">
    <property type="entry name" value="TAFII55_N"/>
    <property type="match status" value="1"/>
</dbReference>
<evidence type="ECO:0000256" key="4">
    <source>
        <dbReference type="ARBA" id="ARBA00023163"/>
    </source>
</evidence>
<evidence type="ECO:0000313" key="9">
    <source>
        <dbReference type="WBParaSite" id="TCONS_00003323.p1"/>
    </source>
</evidence>
<accession>A0AAF5CX72</accession>
<reference evidence="9" key="1">
    <citation type="submission" date="2024-02" db="UniProtKB">
        <authorList>
            <consortium name="WormBaseParasite"/>
        </authorList>
    </citation>
    <scope>IDENTIFICATION</scope>
</reference>
<feature type="region of interest" description="Disordered" evidence="6">
    <location>
        <begin position="1"/>
        <end position="25"/>
    </location>
</feature>
<evidence type="ECO:0000256" key="6">
    <source>
        <dbReference type="SAM" id="MobiDB-lite"/>
    </source>
</evidence>
<evidence type="ECO:0000259" key="7">
    <source>
        <dbReference type="SMART" id="SM01370"/>
    </source>
</evidence>
<evidence type="ECO:0000313" key="8">
    <source>
        <dbReference type="Proteomes" id="UP000035681"/>
    </source>
</evidence>
<evidence type="ECO:0000256" key="3">
    <source>
        <dbReference type="ARBA" id="ARBA00023015"/>
    </source>
</evidence>
<dbReference type="PANTHER" id="PTHR12228:SF0">
    <property type="entry name" value="TATA-BOX BINDING PROTEIN ASSOCIATED FACTOR 7"/>
    <property type="match status" value="1"/>
</dbReference>
<dbReference type="WBParaSite" id="TCONS_00003323.p1">
    <property type="protein sequence ID" value="TCONS_00003323.p1"/>
    <property type="gene ID" value="XLOC_003064"/>
</dbReference>
<dbReference type="InterPro" id="IPR037817">
    <property type="entry name" value="TAF7"/>
</dbReference>
<dbReference type="GO" id="GO:0005669">
    <property type="term" value="C:transcription factor TFIID complex"/>
    <property type="evidence" value="ECO:0007669"/>
    <property type="project" value="InterPro"/>
</dbReference>
<protein>
    <submittedName>
        <fullName evidence="9">TAFII55_N domain-containing protein</fullName>
    </submittedName>
</protein>
<dbReference type="CDD" id="cd08047">
    <property type="entry name" value="TAF7"/>
    <property type="match status" value="1"/>
</dbReference>
<comment type="similarity">
    <text evidence="2">Belongs to the TAF7 family.</text>
</comment>
<dbReference type="GO" id="GO:0016251">
    <property type="term" value="F:RNA polymerase II general transcription initiation factor activity"/>
    <property type="evidence" value="ECO:0007669"/>
    <property type="project" value="TreeGrafter"/>
</dbReference>
<feature type="domain" description="TAFII55 protein conserved region" evidence="7">
    <location>
        <begin position="31"/>
        <end position="190"/>
    </location>
</feature>
<dbReference type="Pfam" id="PF04658">
    <property type="entry name" value="TAFII55_N"/>
    <property type="match status" value="1"/>
</dbReference>
<evidence type="ECO:0000256" key="1">
    <source>
        <dbReference type="ARBA" id="ARBA00004123"/>
    </source>
</evidence>
<dbReference type="Proteomes" id="UP000035681">
    <property type="component" value="Unplaced"/>
</dbReference>
<evidence type="ECO:0000256" key="5">
    <source>
        <dbReference type="ARBA" id="ARBA00023242"/>
    </source>
</evidence>
<dbReference type="AlphaFoldDB" id="A0AAF5CX72"/>
<keyword evidence="8" id="KW-1185">Reference proteome</keyword>
<keyword evidence="3" id="KW-0805">Transcription regulation</keyword>
<proteinExistence type="inferred from homology"/>
<keyword evidence="5" id="KW-0539">Nucleus</keyword>
<dbReference type="InterPro" id="IPR006751">
    <property type="entry name" value="TAFII55_prot_cons_reg"/>
</dbReference>
<dbReference type="PANTHER" id="PTHR12228">
    <property type="entry name" value="TRANSCRIPTION INITIATION FACTOR TFIID 55 KD SUBUNIT-RELATED"/>
    <property type="match status" value="1"/>
</dbReference>